<evidence type="ECO:0000313" key="4">
    <source>
        <dbReference type="Proteomes" id="UP000198281"/>
    </source>
</evidence>
<accession>A0A239KJC9</accession>
<dbReference type="EMBL" id="FZOS01000053">
    <property type="protein sequence ID" value="SNT17812.1"/>
    <property type="molecule type" value="Genomic_DNA"/>
</dbReference>
<keyword evidence="1" id="KW-0732">Signal</keyword>
<proteinExistence type="predicted"/>
<keyword evidence="4" id="KW-1185">Reference proteome</keyword>
<dbReference type="AlphaFoldDB" id="A0A239KJC9"/>
<dbReference type="Pfam" id="PF26061">
    <property type="entry name" value="DUF8021"/>
    <property type="match status" value="1"/>
</dbReference>
<reference evidence="4" key="1">
    <citation type="submission" date="2017-06" db="EMBL/GenBank/DDBJ databases">
        <authorList>
            <person name="Varghese N."/>
            <person name="Submissions S."/>
        </authorList>
    </citation>
    <scope>NUCLEOTIDE SEQUENCE [LARGE SCALE GENOMIC DNA]</scope>
    <source>
        <strain evidence="4">LNB2</strain>
    </source>
</reference>
<sequence>MATMTGRYAYVLLGALAPLAAATASAGDDHRICADDGRACLESTARLYLDALMSADDSKVPLAADVRRTHALGNGAPVNQGRTIVGEAAMRASIRAEKLTSRGPVRLFTDEERREVIALWESATATPAQRTITVMDRIRIDNGLIREVEVISAVREGATDAMAAPPTDPAAPLIAALAEVSTKLHSTPYASSSDVARRNTETYLAGLLTQAWGFAEQLNMIGTPYFSRGATVEGLPGLYNPDNLYRSALLEPGGAYRIYGRRGSHADLSFQIIDQYPIVGLGKNLMVVRPDDLWGEPGEDFEFYLGGAPRAGARWFAMPDNAVAVLSRQSFGDWHETPTSLFIERLDMPAPHGDRRPFAQAANALRKATALWVDGYVPEIERHTPVNSLPAPRPSATDAGGLGGQMSVMARYRIQKGEALLISVRKADAAYQGIQLGDPWFVTPNTVEHQVSLTARQAHVDDDGVIRFVISLDDPGVPNWLDPAGNPEGYIFMRWQNIRTPLTDRDAPAARLIRLASLRQALPASTPVVSTIERRKQVAERKWAPQVR</sequence>
<evidence type="ECO:0000313" key="3">
    <source>
        <dbReference type="EMBL" id="SNT17812.1"/>
    </source>
</evidence>
<gene>
    <name evidence="3" type="ORF">SAMN06295912_1535</name>
</gene>
<evidence type="ECO:0000259" key="2">
    <source>
        <dbReference type="Pfam" id="PF26061"/>
    </source>
</evidence>
<protein>
    <recommendedName>
        <fullName evidence="2">DUF8021 domain-containing protein</fullName>
    </recommendedName>
</protein>
<feature type="domain" description="DUF8021" evidence="2">
    <location>
        <begin position="36"/>
        <end position="151"/>
    </location>
</feature>
<evidence type="ECO:0000256" key="1">
    <source>
        <dbReference type="SAM" id="SignalP"/>
    </source>
</evidence>
<feature type="chain" id="PRO_5012512035" description="DUF8021 domain-containing protein" evidence="1">
    <location>
        <begin position="27"/>
        <end position="548"/>
    </location>
</feature>
<name>A0A239KJC9_9SPHN</name>
<dbReference type="Proteomes" id="UP000198281">
    <property type="component" value="Unassembled WGS sequence"/>
</dbReference>
<feature type="signal peptide" evidence="1">
    <location>
        <begin position="1"/>
        <end position="26"/>
    </location>
</feature>
<organism evidence="3 4">
    <name type="scientific">Edaphosphingomonas laterariae</name>
    <dbReference type="NCBI Taxonomy" id="861865"/>
    <lineage>
        <taxon>Bacteria</taxon>
        <taxon>Pseudomonadati</taxon>
        <taxon>Pseudomonadota</taxon>
        <taxon>Alphaproteobacteria</taxon>
        <taxon>Sphingomonadales</taxon>
        <taxon>Rhizorhabdaceae</taxon>
        <taxon>Edaphosphingomonas</taxon>
    </lineage>
</organism>
<dbReference type="InterPro" id="IPR058334">
    <property type="entry name" value="DUF8021"/>
</dbReference>
<dbReference type="RefSeq" id="WP_089221367.1">
    <property type="nucleotide sequence ID" value="NZ_FZOS01000053.1"/>
</dbReference>